<accession>A0ABW3PBH3</accession>
<dbReference type="InterPro" id="IPR001173">
    <property type="entry name" value="Glyco_trans_2-like"/>
</dbReference>
<organism evidence="2 3">
    <name type="scientific">Methylophilus flavus</name>
    <dbReference type="NCBI Taxonomy" id="640084"/>
    <lineage>
        <taxon>Bacteria</taxon>
        <taxon>Pseudomonadati</taxon>
        <taxon>Pseudomonadota</taxon>
        <taxon>Betaproteobacteria</taxon>
        <taxon>Nitrosomonadales</taxon>
        <taxon>Methylophilaceae</taxon>
        <taxon>Methylophilus</taxon>
    </lineage>
</organism>
<dbReference type="RefSeq" id="WP_379030452.1">
    <property type="nucleotide sequence ID" value="NZ_JBHTLN010000001.1"/>
</dbReference>
<keyword evidence="2" id="KW-0328">Glycosyltransferase</keyword>
<evidence type="ECO:0000259" key="1">
    <source>
        <dbReference type="Pfam" id="PF00535"/>
    </source>
</evidence>
<dbReference type="Pfam" id="PF00535">
    <property type="entry name" value="Glycos_transf_2"/>
    <property type="match status" value="1"/>
</dbReference>
<reference evidence="3" key="1">
    <citation type="journal article" date="2019" name="Int. J. Syst. Evol. Microbiol.">
        <title>The Global Catalogue of Microorganisms (GCM) 10K type strain sequencing project: providing services to taxonomists for standard genome sequencing and annotation.</title>
        <authorList>
            <consortium name="The Broad Institute Genomics Platform"/>
            <consortium name="The Broad Institute Genome Sequencing Center for Infectious Disease"/>
            <person name="Wu L."/>
            <person name="Ma J."/>
        </authorList>
    </citation>
    <scope>NUCLEOTIDE SEQUENCE [LARGE SCALE GENOMIC DNA]</scope>
    <source>
        <strain evidence="3">CCUG 58411</strain>
    </source>
</reference>
<keyword evidence="3" id="KW-1185">Reference proteome</keyword>
<dbReference type="EMBL" id="JBHTLN010000001">
    <property type="protein sequence ID" value="MFD1121511.1"/>
    <property type="molecule type" value="Genomic_DNA"/>
</dbReference>
<gene>
    <name evidence="2" type="ORF">ACFQ2T_03265</name>
</gene>
<protein>
    <submittedName>
        <fullName evidence="2">Glycosyltransferase</fullName>
        <ecNumber evidence="2">2.4.-.-</ecNumber>
    </submittedName>
</protein>
<dbReference type="Gene3D" id="3.90.550.10">
    <property type="entry name" value="Spore Coat Polysaccharide Biosynthesis Protein SpsA, Chain A"/>
    <property type="match status" value="1"/>
</dbReference>
<feature type="domain" description="Glycosyltransferase 2-like" evidence="1">
    <location>
        <begin position="10"/>
        <end position="145"/>
    </location>
</feature>
<sequence length="301" mass="34325">MNNLAPIALFVYNRPKHTRETVEALLKNAEAKHSDLYIFSDAPKNDSAKEAVAEVRNYINQISGFKTIKIVERSSNLGLANSVIDGVTRLCNEFGSVIVLEDDLIVSTHFLDFMNQALTRYEERSEVSAISGYMYPVSFKTKSDTIFLDFPMSWGWATWQRAWKSFNPDGKQLIDELCLNGKINDFDRNGPPGCLTMLKHQIAGKNNSWFIRWYATIFLDSKIVLCPTKSLVLNIGIDGTGVHCGEWIIDPFKTDLSTGKINVEHIKIEVSEEKNIIRHFFVKVFLLRYLNAFARLFSLNR</sequence>
<comment type="caution">
    <text evidence="2">The sequence shown here is derived from an EMBL/GenBank/DDBJ whole genome shotgun (WGS) entry which is preliminary data.</text>
</comment>
<keyword evidence="2" id="KW-0808">Transferase</keyword>
<proteinExistence type="predicted"/>
<dbReference type="InterPro" id="IPR029044">
    <property type="entry name" value="Nucleotide-diphossugar_trans"/>
</dbReference>
<name>A0ABW3PBH3_9PROT</name>
<dbReference type="SUPFAM" id="SSF53448">
    <property type="entry name" value="Nucleotide-diphospho-sugar transferases"/>
    <property type="match status" value="1"/>
</dbReference>
<dbReference type="EC" id="2.4.-.-" evidence="2"/>
<evidence type="ECO:0000313" key="3">
    <source>
        <dbReference type="Proteomes" id="UP001597206"/>
    </source>
</evidence>
<dbReference type="Proteomes" id="UP001597206">
    <property type="component" value="Unassembled WGS sequence"/>
</dbReference>
<evidence type="ECO:0000313" key="2">
    <source>
        <dbReference type="EMBL" id="MFD1121511.1"/>
    </source>
</evidence>
<dbReference type="GO" id="GO:0016757">
    <property type="term" value="F:glycosyltransferase activity"/>
    <property type="evidence" value="ECO:0007669"/>
    <property type="project" value="UniProtKB-KW"/>
</dbReference>